<dbReference type="EMBL" id="CAJPEV010003715">
    <property type="protein sequence ID" value="CAG0900396.1"/>
    <property type="molecule type" value="Genomic_DNA"/>
</dbReference>
<protein>
    <submittedName>
        <fullName evidence="1">Uncharacterized protein</fullName>
    </submittedName>
</protein>
<organism evidence="1">
    <name type="scientific">Darwinula stevensoni</name>
    <dbReference type="NCBI Taxonomy" id="69355"/>
    <lineage>
        <taxon>Eukaryota</taxon>
        <taxon>Metazoa</taxon>
        <taxon>Ecdysozoa</taxon>
        <taxon>Arthropoda</taxon>
        <taxon>Crustacea</taxon>
        <taxon>Oligostraca</taxon>
        <taxon>Ostracoda</taxon>
        <taxon>Podocopa</taxon>
        <taxon>Podocopida</taxon>
        <taxon>Darwinulocopina</taxon>
        <taxon>Darwinuloidea</taxon>
        <taxon>Darwinulidae</taxon>
        <taxon>Darwinula</taxon>
    </lineage>
</organism>
<dbReference type="Proteomes" id="UP000677054">
    <property type="component" value="Unassembled WGS sequence"/>
</dbReference>
<dbReference type="EMBL" id="LR903232">
    <property type="protein sequence ID" value="CAD7251669.1"/>
    <property type="molecule type" value="Genomic_DNA"/>
</dbReference>
<reference evidence="1" key="1">
    <citation type="submission" date="2020-11" db="EMBL/GenBank/DDBJ databases">
        <authorList>
            <person name="Tran Van P."/>
        </authorList>
    </citation>
    <scope>NUCLEOTIDE SEQUENCE</scope>
</reference>
<proteinExistence type="predicted"/>
<keyword evidence="2" id="KW-1185">Reference proteome</keyword>
<name>A0A7R9FR61_9CRUS</name>
<evidence type="ECO:0000313" key="1">
    <source>
        <dbReference type="EMBL" id="CAD7251669.1"/>
    </source>
</evidence>
<dbReference type="AlphaFoldDB" id="A0A7R9FR61"/>
<evidence type="ECO:0000313" key="2">
    <source>
        <dbReference type="Proteomes" id="UP000677054"/>
    </source>
</evidence>
<sequence>MIAGNTMVHFRRGEYRPAQDDCGQPTASGETGKLDRMALYAYHRFSTSNDTAAVADCFGAVRDSET</sequence>
<accession>A0A7R9FR61</accession>
<gene>
    <name evidence="1" type="ORF">DSTB1V02_LOCUS11431</name>
</gene>